<dbReference type="SUPFAM" id="SSF47473">
    <property type="entry name" value="EF-hand"/>
    <property type="match status" value="1"/>
</dbReference>
<dbReference type="WBParaSite" id="PgB05_g003_t01">
    <property type="protein sequence ID" value="PgB05_g003_t01"/>
    <property type="gene ID" value="PgB05_g003"/>
</dbReference>
<keyword evidence="5" id="KW-1185">Reference proteome</keyword>
<evidence type="ECO:0000256" key="3">
    <source>
        <dbReference type="ARBA" id="ARBA00022837"/>
    </source>
</evidence>
<evidence type="ECO:0000313" key="5">
    <source>
        <dbReference type="Proteomes" id="UP000887569"/>
    </source>
</evidence>
<evidence type="ECO:0000259" key="4">
    <source>
        <dbReference type="PROSITE" id="PS50222"/>
    </source>
</evidence>
<feature type="domain" description="EF-hand" evidence="4">
    <location>
        <begin position="168"/>
        <end position="203"/>
    </location>
</feature>
<reference evidence="6" key="1">
    <citation type="submission" date="2022-11" db="UniProtKB">
        <authorList>
            <consortium name="WormBaseParasite"/>
        </authorList>
    </citation>
    <scope>IDENTIFICATION</scope>
</reference>
<dbReference type="Gene3D" id="1.10.238.10">
    <property type="entry name" value="EF-hand"/>
    <property type="match status" value="1"/>
</dbReference>
<protein>
    <submittedName>
        <fullName evidence="6">EF-hand domain-containing protein</fullName>
    </submittedName>
</protein>
<dbReference type="PANTHER" id="PTHR23055:SF171">
    <property type="entry name" value="EF-HAND DOMAIN-CONTAINING PROTEIN"/>
    <property type="match status" value="1"/>
</dbReference>
<dbReference type="InterPro" id="IPR002048">
    <property type="entry name" value="EF_hand_dom"/>
</dbReference>
<evidence type="ECO:0000256" key="2">
    <source>
        <dbReference type="ARBA" id="ARBA00022737"/>
    </source>
</evidence>
<evidence type="ECO:0000256" key="1">
    <source>
        <dbReference type="ARBA" id="ARBA00022723"/>
    </source>
</evidence>
<name>A0A914ZIW8_PARUN</name>
<dbReference type="PROSITE" id="PS50222">
    <property type="entry name" value="EF_HAND_2"/>
    <property type="match status" value="1"/>
</dbReference>
<dbReference type="AlphaFoldDB" id="A0A914ZIW8"/>
<keyword evidence="2" id="KW-0677">Repeat</keyword>
<dbReference type="PANTHER" id="PTHR23055">
    <property type="entry name" value="CALCIUM BINDING PROTEINS"/>
    <property type="match status" value="1"/>
</dbReference>
<dbReference type="GO" id="GO:0005509">
    <property type="term" value="F:calcium ion binding"/>
    <property type="evidence" value="ECO:0007669"/>
    <property type="project" value="InterPro"/>
</dbReference>
<organism evidence="5 6">
    <name type="scientific">Parascaris univalens</name>
    <name type="common">Nematode worm</name>
    <dbReference type="NCBI Taxonomy" id="6257"/>
    <lineage>
        <taxon>Eukaryota</taxon>
        <taxon>Metazoa</taxon>
        <taxon>Ecdysozoa</taxon>
        <taxon>Nematoda</taxon>
        <taxon>Chromadorea</taxon>
        <taxon>Rhabditida</taxon>
        <taxon>Spirurina</taxon>
        <taxon>Ascaridomorpha</taxon>
        <taxon>Ascaridoidea</taxon>
        <taxon>Ascarididae</taxon>
        <taxon>Parascaris</taxon>
    </lineage>
</organism>
<dbReference type="PROSITE" id="PS00018">
    <property type="entry name" value="EF_HAND_1"/>
    <property type="match status" value="1"/>
</dbReference>
<dbReference type="Proteomes" id="UP000887569">
    <property type="component" value="Unplaced"/>
</dbReference>
<keyword evidence="3" id="KW-0106">Calcium</keyword>
<proteinExistence type="predicted"/>
<dbReference type="InterPro" id="IPR018247">
    <property type="entry name" value="EF_Hand_1_Ca_BS"/>
</dbReference>
<dbReference type="InterPro" id="IPR028846">
    <property type="entry name" value="Recoverin"/>
</dbReference>
<accession>A0A914ZIW8</accession>
<sequence>HDDLAELMKWEINVQPPPIEELRRLTSGAFSSKWIKYAYAKFKNECPSGRMRIQEFRNLFGAYLPSRVSNAYMHRLFFAFSRSQETLTFQELVETLAMLNSPTPLSNAHWTMRLIKGSDDGTISYTDFKDFVHSVFSETNKELRKISTASTAQKKTPTTPSTQLVDNGIDKRAVHVFSRLDRNNDGFIELDDLIDFFQREDRVDPLGTCSRSVRMSHNK</sequence>
<evidence type="ECO:0000313" key="6">
    <source>
        <dbReference type="WBParaSite" id="PgB05_g003_t01"/>
    </source>
</evidence>
<keyword evidence="1" id="KW-0479">Metal-binding</keyword>
<dbReference type="InterPro" id="IPR011992">
    <property type="entry name" value="EF-hand-dom_pair"/>
</dbReference>